<reference evidence="1 2" key="1">
    <citation type="journal article" date="2016" name="Nat. Commun.">
        <title>Thousands of microbial genomes shed light on interconnected biogeochemical processes in an aquifer system.</title>
        <authorList>
            <person name="Anantharaman K."/>
            <person name="Brown C.T."/>
            <person name="Hug L.A."/>
            <person name="Sharon I."/>
            <person name="Castelle C.J."/>
            <person name="Probst A.J."/>
            <person name="Thomas B.C."/>
            <person name="Singh A."/>
            <person name="Wilkins M.J."/>
            <person name="Karaoz U."/>
            <person name="Brodie E.L."/>
            <person name="Williams K.H."/>
            <person name="Hubbard S.S."/>
            <person name="Banfield J.F."/>
        </authorList>
    </citation>
    <scope>NUCLEOTIDE SEQUENCE [LARGE SCALE GENOMIC DNA]</scope>
</reference>
<proteinExistence type="predicted"/>
<evidence type="ECO:0000313" key="2">
    <source>
        <dbReference type="Proteomes" id="UP000176877"/>
    </source>
</evidence>
<protein>
    <recommendedName>
        <fullName evidence="3">Xylose isomerase-like TIM barrel domain-containing protein</fullName>
    </recommendedName>
</protein>
<gene>
    <name evidence="1" type="ORF">A3D45_00410</name>
</gene>
<name>A0A1F5S606_9BACT</name>
<accession>A0A1F5S606</accession>
<organism evidence="1 2">
    <name type="scientific">Candidatus Falkowbacteria bacterium RIFCSPHIGHO2_02_FULL_42_9</name>
    <dbReference type="NCBI Taxonomy" id="1797986"/>
    <lineage>
        <taxon>Bacteria</taxon>
        <taxon>Candidatus Falkowiibacteriota</taxon>
    </lineage>
</organism>
<evidence type="ECO:0000313" key="1">
    <source>
        <dbReference type="EMBL" id="OGF22124.1"/>
    </source>
</evidence>
<comment type="caution">
    <text evidence="1">The sequence shown here is derived from an EMBL/GenBank/DDBJ whole genome shotgun (WGS) entry which is preliminary data.</text>
</comment>
<dbReference type="AlphaFoldDB" id="A0A1F5S606"/>
<dbReference type="EMBL" id="MFFT01000064">
    <property type="protein sequence ID" value="OGF22124.1"/>
    <property type="molecule type" value="Genomic_DNA"/>
</dbReference>
<evidence type="ECO:0008006" key="3">
    <source>
        <dbReference type="Google" id="ProtNLM"/>
    </source>
</evidence>
<dbReference type="Proteomes" id="UP000176877">
    <property type="component" value="Unassembled WGS sequence"/>
</dbReference>
<sequence>MAKKILLGLTTIAEGGEWKNKVKEIDKLDIKEIALFPTCLNLAERKELYQLLAKTKLEKIPHAHLREEDMENWELDYLVKRYKTQVFNVHAPKEIVDFIDRNGKYKDNIYIENLFVMNGSFEEAVKHCGGVCLDLAHWESHGFREKVKGYEKLPDLLKRYRIGVNHLSAVKSEKVNIHNRFTDENAYHYDSHWLDDLSEVDYAKKYKHYLADIISLELENPLKRQLEVKKYLEKILDL</sequence>